<dbReference type="AlphaFoldDB" id="A0A6H0A4B1"/>
<sequence length="368" mass="42273">MIDDDDHVPYEILENQTLSHDVQALINNGLDFLDQAREELEAGKPKHSVVSFWTAVEILLKVPLAHEHWSLVCSRKYPPKKQSYLNGDFHSISYDETRALLRDVLEKPLTVDTHQIFDKVRMHRNRLVHFYHPEFTDSQSKQILNEQADAWFRLHQLICKDWRHIFGEDLYYKLSLDESRMLRTSHYYIGAKFRSLTGKLDDLRKKGFKITKCSRCEQKAGIHSVFNEENEHKRFETDCLVCGYVTSLFLEVTCPNCNSKQRIEEDGDTDFTCAQCNHTLSRYDLLDESTLSPEDQMIMGGPINCSDCDGYETVCEFGGELLCTKCLALHESAGICEHCGGHSTYINENSGLFGCGLCSGNQSFRDDD</sequence>
<organism evidence="1">
    <name type="scientific">Leclercia adecarboxylata</name>
    <dbReference type="NCBI Taxonomy" id="83655"/>
    <lineage>
        <taxon>Bacteria</taxon>
        <taxon>Pseudomonadati</taxon>
        <taxon>Pseudomonadota</taxon>
        <taxon>Gammaproteobacteria</taxon>
        <taxon>Enterobacterales</taxon>
        <taxon>Enterobacteriaceae</taxon>
        <taxon>Leclercia</taxon>
    </lineage>
</organism>
<dbReference type="RefSeq" id="WP_181726279.1">
    <property type="nucleotide sequence ID" value="NZ_JASGNS010000002.1"/>
</dbReference>
<evidence type="ECO:0000313" key="1">
    <source>
        <dbReference type="EMBL" id="QIS34327.1"/>
    </source>
</evidence>
<dbReference type="EMBL" id="MN842294">
    <property type="protein sequence ID" value="QIS34327.1"/>
    <property type="molecule type" value="Genomic_DNA"/>
</dbReference>
<name>A0A6H0A4B1_9ENTR</name>
<keyword evidence="1" id="KW-0614">Plasmid</keyword>
<accession>A0A6H0A4B1</accession>
<proteinExistence type="predicted"/>
<protein>
    <recommendedName>
        <fullName evidence="2">HsdR</fullName>
    </recommendedName>
</protein>
<geneLocation type="plasmid" evidence="1">
    <name>pG426-FII</name>
</geneLocation>
<evidence type="ECO:0008006" key="2">
    <source>
        <dbReference type="Google" id="ProtNLM"/>
    </source>
</evidence>
<reference evidence="1" key="1">
    <citation type="submission" date="2019-12" db="EMBL/GenBank/DDBJ databases">
        <title>Compelete sequence of Tn6502.</title>
        <authorList>
            <person name="Zhou D."/>
        </authorList>
    </citation>
    <scope>NUCLEOTIDE SEQUENCE</scope>
    <source>
        <strain evidence="1">G426</strain>
        <plasmid evidence="1">pG426-FII</plasmid>
    </source>
</reference>